<name>A0A0B7C6P3_9EUPU</name>
<reference evidence="2" key="1">
    <citation type="submission" date="2014-12" db="EMBL/GenBank/DDBJ databases">
        <title>Insight into the proteome of Arion vulgaris.</title>
        <authorList>
            <person name="Aradska J."/>
            <person name="Bulat T."/>
            <person name="Smidak R."/>
            <person name="Sarate P."/>
            <person name="Gangsoo J."/>
            <person name="Sialana F."/>
            <person name="Bilban M."/>
            <person name="Lubec G."/>
        </authorList>
    </citation>
    <scope>NUCLEOTIDE SEQUENCE</scope>
    <source>
        <tissue evidence="2">Skin</tissue>
    </source>
</reference>
<dbReference type="EMBL" id="HACG01053385">
    <property type="protein sequence ID" value="CEL00256.1"/>
    <property type="molecule type" value="Transcribed_RNA"/>
</dbReference>
<dbReference type="AlphaFoldDB" id="A0A0B7C6P3"/>
<feature type="non-terminal residue" evidence="2">
    <location>
        <position position="1"/>
    </location>
</feature>
<feature type="region of interest" description="Disordered" evidence="1">
    <location>
        <begin position="1"/>
        <end position="59"/>
    </location>
</feature>
<gene>
    <name evidence="2" type="primary">ORF223260</name>
</gene>
<feature type="non-terminal residue" evidence="2">
    <location>
        <position position="74"/>
    </location>
</feature>
<accession>A0A0B7C6P3</accession>
<evidence type="ECO:0000313" key="2">
    <source>
        <dbReference type="EMBL" id="CEL00256.1"/>
    </source>
</evidence>
<feature type="compositionally biased region" description="Basic and acidic residues" evidence="1">
    <location>
        <begin position="9"/>
        <end position="22"/>
    </location>
</feature>
<evidence type="ECO:0000256" key="1">
    <source>
        <dbReference type="SAM" id="MobiDB-lite"/>
    </source>
</evidence>
<organism evidence="2">
    <name type="scientific">Arion vulgaris</name>
    <dbReference type="NCBI Taxonomy" id="1028688"/>
    <lineage>
        <taxon>Eukaryota</taxon>
        <taxon>Metazoa</taxon>
        <taxon>Spiralia</taxon>
        <taxon>Lophotrochozoa</taxon>
        <taxon>Mollusca</taxon>
        <taxon>Gastropoda</taxon>
        <taxon>Heterobranchia</taxon>
        <taxon>Euthyneura</taxon>
        <taxon>Panpulmonata</taxon>
        <taxon>Eupulmonata</taxon>
        <taxon>Stylommatophora</taxon>
        <taxon>Helicina</taxon>
        <taxon>Arionoidea</taxon>
        <taxon>Arionidae</taxon>
        <taxon>Arion</taxon>
    </lineage>
</organism>
<sequence>QPKLNDGYSNRKESHLHLDMQHHNSIFTNDDDDGPSFDSHVSARYQNKPSHIERNKEMPGSFNLAENKVNHYLA</sequence>
<protein>
    <submittedName>
        <fullName evidence="2">Uncharacterized protein</fullName>
    </submittedName>
</protein>
<proteinExistence type="predicted"/>